<protein>
    <recommendedName>
        <fullName evidence="5">Adhesin domain-containing protein</fullName>
    </recommendedName>
</protein>
<dbReference type="EMBL" id="JAVHJM010000004">
    <property type="protein sequence ID" value="KAK6515404.1"/>
    <property type="molecule type" value="Genomic_DNA"/>
</dbReference>
<feature type="transmembrane region" description="Helical" evidence="2">
    <location>
        <begin position="225"/>
        <end position="247"/>
    </location>
</feature>
<evidence type="ECO:0008006" key="5">
    <source>
        <dbReference type="Google" id="ProtNLM"/>
    </source>
</evidence>
<dbReference type="AlphaFoldDB" id="A0AAN8NPM9"/>
<dbReference type="Proteomes" id="UP001307849">
    <property type="component" value="Unassembled WGS sequence"/>
</dbReference>
<sequence length="780" mass="85875">MERREHPSMEEYPSSNPYITDNGVPAMPLDGFVADGFRPGSGPRLPMVVVNPYITATTETTAEMAVTDGYFNGRPHQQLPLVHLPDEDPVKTAMPEPTPREHTAEIEAQVSSPRTSQDDDRQTVYSRVSFGSERSTLPPSYTSRPMSRRVSYEEEERDEDSRHGQVTEIRPLIMGECLCRHPQCISCVANGTAYRDREERSSWRKKLRCARGCTRRGAKKGSRRFRFCCASIFFLIFTWALFGGLLLKNAASRLKQSAEFMSSSTPQCGDLLAGVYEESFAVPLNTTLSSFSLRQAVIYDKPKGPFTTRINVSGTVSLQHASKEESLEGDDAKVTVRYMVSDETVLRDIDIKMTENGITIHTNAYTTNAVEDQRGFEVCVDFIVTVKFPRHVSTTELEQLLIDTEQFSIVTESSLSLKVHDKALLNSITGSIWSEARQPVKIQDDEKLRNANFGLQARHLLVGTTTGDIFGVWGLADSASFETKSGNIDIGVNSITSFLNMSPQTDFTVASVSGDVAIHSVSTDGALHPFHKDLKKYNTTIRTISGNIIGQYLLGSSLSVQSISGDIRADILPISPAGAGSSLEEIITIDTDTKSGRTHMSFLEATDAKILTEPKALLKNRAVQTVLSWIEDHQRKIWQLIQKHCAGHDDKDHPHGDVKAGRPGHVSHAEVSHPDPDIATLYVDPQDMGLANLSFFKASHTTVSGEVFVHYSAAFEGRVKAYSLTGDIEVAGENVKIIKHSRNGPVGQVVEAVHGNSEDGLVESKTISGDIKICIGDARW</sequence>
<comment type="caution">
    <text evidence="3">The sequence shown here is derived from an EMBL/GenBank/DDBJ whole genome shotgun (WGS) entry which is preliminary data.</text>
</comment>
<gene>
    <name evidence="3" type="ORF">TWF506_007740</name>
</gene>
<proteinExistence type="predicted"/>
<evidence type="ECO:0000256" key="1">
    <source>
        <dbReference type="SAM" id="MobiDB-lite"/>
    </source>
</evidence>
<feature type="compositionally biased region" description="Polar residues" evidence="1">
    <location>
        <begin position="132"/>
        <end position="145"/>
    </location>
</feature>
<name>A0AAN8NPM9_9PEZI</name>
<organism evidence="3 4">
    <name type="scientific">Arthrobotrys conoides</name>
    <dbReference type="NCBI Taxonomy" id="74498"/>
    <lineage>
        <taxon>Eukaryota</taxon>
        <taxon>Fungi</taxon>
        <taxon>Dikarya</taxon>
        <taxon>Ascomycota</taxon>
        <taxon>Pezizomycotina</taxon>
        <taxon>Orbiliomycetes</taxon>
        <taxon>Orbiliales</taxon>
        <taxon>Orbiliaceae</taxon>
        <taxon>Arthrobotrys</taxon>
    </lineage>
</organism>
<feature type="region of interest" description="Disordered" evidence="1">
    <location>
        <begin position="81"/>
        <end position="166"/>
    </location>
</feature>
<evidence type="ECO:0000256" key="2">
    <source>
        <dbReference type="SAM" id="Phobius"/>
    </source>
</evidence>
<keyword evidence="2" id="KW-0812">Transmembrane</keyword>
<accession>A0AAN8NPM9</accession>
<keyword evidence="4" id="KW-1185">Reference proteome</keyword>
<evidence type="ECO:0000313" key="4">
    <source>
        <dbReference type="Proteomes" id="UP001307849"/>
    </source>
</evidence>
<evidence type="ECO:0000313" key="3">
    <source>
        <dbReference type="EMBL" id="KAK6515404.1"/>
    </source>
</evidence>
<keyword evidence="2" id="KW-1133">Transmembrane helix</keyword>
<keyword evidence="2" id="KW-0472">Membrane</keyword>
<reference evidence="3 4" key="1">
    <citation type="submission" date="2019-10" db="EMBL/GenBank/DDBJ databases">
        <authorList>
            <person name="Palmer J.M."/>
        </authorList>
    </citation>
    <scope>NUCLEOTIDE SEQUENCE [LARGE SCALE GENOMIC DNA]</scope>
    <source>
        <strain evidence="3 4">TWF506</strain>
    </source>
</reference>
<feature type="region of interest" description="Disordered" evidence="1">
    <location>
        <begin position="1"/>
        <end position="23"/>
    </location>
</feature>